<evidence type="ECO:0000313" key="3">
    <source>
        <dbReference type="WBParaSite" id="PgR010_g150_t02"/>
    </source>
</evidence>
<keyword evidence="2" id="KW-1185">Reference proteome</keyword>
<feature type="signal peptide" evidence="1">
    <location>
        <begin position="1"/>
        <end position="24"/>
    </location>
</feature>
<evidence type="ECO:0000256" key="1">
    <source>
        <dbReference type="SAM" id="SignalP"/>
    </source>
</evidence>
<keyword evidence="1" id="KW-0732">Signal</keyword>
<protein>
    <submittedName>
        <fullName evidence="3">Secreted protein</fullName>
    </submittedName>
</protein>
<feature type="chain" id="PRO_5037287063" evidence="1">
    <location>
        <begin position="25"/>
        <end position="179"/>
    </location>
</feature>
<proteinExistence type="predicted"/>
<evidence type="ECO:0000313" key="2">
    <source>
        <dbReference type="Proteomes" id="UP000887569"/>
    </source>
</evidence>
<dbReference type="AlphaFoldDB" id="A0A915ALF4"/>
<name>A0A915ALF4_PARUN</name>
<dbReference type="Proteomes" id="UP000887569">
    <property type="component" value="Unplaced"/>
</dbReference>
<dbReference type="WBParaSite" id="PgR010_g150_t02">
    <property type="protein sequence ID" value="PgR010_g150_t02"/>
    <property type="gene ID" value="PgR010_g150"/>
</dbReference>
<sequence>MHPTAAAVLLGLLGIMLLFDLGSLLQIKTPVDVTVQGKFLCQGSPAYAVLLNLVEEVEYVLDRTGHVGSFRASRYNLSDRQGIYLVQGTRYNPFGRLFLNVSHHCIPYEMREYGRNCLTNVSIKVHNDPTITQFDNGVIELDNIEYQGRYECIDWRFKKPSAVQDVLNKKKRKKQQQII</sequence>
<reference evidence="3" key="1">
    <citation type="submission" date="2022-11" db="UniProtKB">
        <authorList>
            <consortium name="WormBaseParasite"/>
        </authorList>
    </citation>
    <scope>IDENTIFICATION</scope>
</reference>
<accession>A0A915ALF4</accession>
<organism evidence="2 3">
    <name type="scientific">Parascaris univalens</name>
    <name type="common">Nematode worm</name>
    <dbReference type="NCBI Taxonomy" id="6257"/>
    <lineage>
        <taxon>Eukaryota</taxon>
        <taxon>Metazoa</taxon>
        <taxon>Ecdysozoa</taxon>
        <taxon>Nematoda</taxon>
        <taxon>Chromadorea</taxon>
        <taxon>Rhabditida</taxon>
        <taxon>Spirurina</taxon>
        <taxon>Ascaridomorpha</taxon>
        <taxon>Ascaridoidea</taxon>
        <taxon>Ascarididae</taxon>
        <taxon>Parascaris</taxon>
    </lineage>
</organism>